<protein>
    <submittedName>
        <fullName evidence="1">Uncharacterized protein</fullName>
    </submittedName>
</protein>
<dbReference type="AlphaFoldDB" id="A0A0T5ZX99"/>
<sequence>MPKFGRSWVMLRAGVIRRRRERLVKRWPHSEKEEMEMSVEVSAALRALRPGTYRPFRLHRLLDQFPNFMVTRGGHEMVEKGLAEWTPNSRLKILPKEKR</sequence>
<reference evidence="1 2" key="1">
    <citation type="submission" date="2015-05" db="EMBL/GenBank/DDBJ databases">
        <title>Critical biogeochemical functions in the subsurface are associated with bacteria from new phyla and little studied lineages.</title>
        <authorList>
            <person name="Hug L.A."/>
            <person name="Thomas B.C."/>
            <person name="Sharon I."/>
            <person name="Brown C.T."/>
            <person name="Sharma R."/>
            <person name="Hettich R.L."/>
            <person name="Wilkins M.J."/>
            <person name="Williams K.H."/>
            <person name="Singh A."/>
            <person name="Banfield J.F."/>
        </authorList>
    </citation>
    <scope>NUCLEOTIDE SEQUENCE [LARGE SCALE GENOMIC DNA]</scope>
    <source>
        <strain evidence="1">CSP1-7</strain>
    </source>
</reference>
<dbReference type="EMBL" id="LDXK01000003">
    <property type="protein sequence ID" value="KRT67421.1"/>
    <property type="molecule type" value="Genomic_DNA"/>
</dbReference>
<evidence type="ECO:0000313" key="1">
    <source>
        <dbReference type="EMBL" id="KRT67421.1"/>
    </source>
</evidence>
<name>A0A0T5ZX99_UNCKA</name>
<evidence type="ECO:0000313" key="2">
    <source>
        <dbReference type="Proteomes" id="UP000051297"/>
    </source>
</evidence>
<organism evidence="1 2">
    <name type="scientific">candidate division WWE3 bacterium CSP1-7</name>
    <dbReference type="NCBI Taxonomy" id="1576480"/>
    <lineage>
        <taxon>Bacteria</taxon>
        <taxon>Katanobacteria</taxon>
    </lineage>
</organism>
<dbReference type="STRING" id="1576480.XU08_C0003G0097"/>
<dbReference type="Proteomes" id="UP000051297">
    <property type="component" value="Unassembled WGS sequence"/>
</dbReference>
<accession>A0A0T5ZX99</accession>
<proteinExistence type="predicted"/>
<gene>
    <name evidence="1" type="ORF">XU08_C0003G0097</name>
</gene>
<comment type="caution">
    <text evidence="1">The sequence shown here is derived from an EMBL/GenBank/DDBJ whole genome shotgun (WGS) entry which is preliminary data.</text>
</comment>